<keyword evidence="3 6" id="KW-1133">Transmembrane helix</keyword>
<evidence type="ECO:0000256" key="5">
    <source>
        <dbReference type="SAM" id="MobiDB-lite"/>
    </source>
</evidence>
<dbReference type="PANTHER" id="PTHR23503">
    <property type="entry name" value="SOLUTE CARRIER FAMILY 2"/>
    <property type="match status" value="1"/>
</dbReference>
<dbReference type="AlphaFoldDB" id="A0ABD1JZH2"/>
<evidence type="ECO:0000256" key="3">
    <source>
        <dbReference type="ARBA" id="ARBA00022989"/>
    </source>
</evidence>
<dbReference type="Proteomes" id="UP001591681">
    <property type="component" value="Unassembled WGS sequence"/>
</dbReference>
<dbReference type="GO" id="GO:0016020">
    <property type="term" value="C:membrane"/>
    <property type="evidence" value="ECO:0007669"/>
    <property type="project" value="UniProtKB-SubCell"/>
</dbReference>
<reference evidence="7 8" key="1">
    <citation type="submission" date="2024-09" db="EMBL/GenBank/DDBJ databases">
        <title>A chromosome-level genome assembly of Gray's grenadier anchovy, Coilia grayii.</title>
        <authorList>
            <person name="Fu Z."/>
        </authorList>
    </citation>
    <scope>NUCLEOTIDE SEQUENCE [LARGE SCALE GENOMIC DNA]</scope>
    <source>
        <strain evidence="7">G4</strain>
        <tissue evidence="7">Muscle</tissue>
    </source>
</reference>
<gene>
    <name evidence="7" type="ORF">ACEWY4_012074</name>
</gene>
<dbReference type="InterPro" id="IPR036259">
    <property type="entry name" value="MFS_trans_sf"/>
</dbReference>
<dbReference type="InterPro" id="IPR045263">
    <property type="entry name" value="GLUT"/>
</dbReference>
<dbReference type="PANTHER" id="PTHR23503:SF1">
    <property type="entry name" value="MAJOR FACILITATOR SUPERFAMILY (MFS) PROFILE DOMAIN-CONTAINING PROTEIN"/>
    <property type="match status" value="1"/>
</dbReference>
<evidence type="ECO:0000313" key="8">
    <source>
        <dbReference type="Proteomes" id="UP001591681"/>
    </source>
</evidence>
<evidence type="ECO:0000256" key="2">
    <source>
        <dbReference type="ARBA" id="ARBA00022692"/>
    </source>
</evidence>
<dbReference type="Pfam" id="PF00083">
    <property type="entry name" value="Sugar_tr"/>
    <property type="match status" value="2"/>
</dbReference>
<comment type="caution">
    <text evidence="7">The sequence shown here is derived from an EMBL/GenBank/DDBJ whole genome shotgun (WGS) entry which is preliminary data.</text>
</comment>
<dbReference type="Gene3D" id="1.20.1250.20">
    <property type="entry name" value="MFS general substrate transporter like domains"/>
    <property type="match status" value="2"/>
</dbReference>
<proteinExistence type="predicted"/>
<evidence type="ECO:0000313" key="7">
    <source>
        <dbReference type="EMBL" id="KAL2092276.1"/>
    </source>
</evidence>
<feature type="region of interest" description="Disordered" evidence="5">
    <location>
        <begin position="164"/>
        <end position="184"/>
    </location>
</feature>
<organism evidence="7 8">
    <name type="scientific">Coilia grayii</name>
    <name type="common">Gray's grenadier anchovy</name>
    <dbReference type="NCBI Taxonomy" id="363190"/>
    <lineage>
        <taxon>Eukaryota</taxon>
        <taxon>Metazoa</taxon>
        <taxon>Chordata</taxon>
        <taxon>Craniata</taxon>
        <taxon>Vertebrata</taxon>
        <taxon>Euteleostomi</taxon>
        <taxon>Actinopterygii</taxon>
        <taxon>Neopterygii</taxon>
        <taxon>Teleostei</taxon>
        <taxon>Clupei</taxon>
        <taxon>Clupeiformes</taxon>
        <taxon>Clupeoidei</taxon>
        <taxon>Engraulidae</taxon>
        <taxon>Coilinae</taxon>
        <taxon>Coilia</taxon>
    </lineage>
</organism>
<evidence type="ECO:0000256" key="6">
    <source>
        <dbReference type="SAM" id="Phobius"/>
    </source>
</evidence>
<comment type="subcellular location">
    <subcellularLocation>
        <location evidence="1">Membrane</location>
        <topology evidence="1">Multi-pass membrane protein</topology>
    </subcellularLocation>
</comment>
<feature type="transmembrane region" description="Helical" evidence="6">
    <location>
        <begin position="95"/>
        <end position="115"/>
    </location>
</feature>
<protein>
    <submittedName>
        <fullName evidence="7">Uncharacterized protein</fullName>
    </submittedName>
</protein>
<accession>A0ABD1JZH2</accession>
<evidence type="ECO:0000256" key="4">
    <source>
        <dbReference type="ARBA" id="ARBA00023136"/>
    </source>
</evidence>
<keyword evidence="2 6" id="KW-0812">Transmembrane</keyword>
<feature type="transmembrane region" description="Helical" evidence="6">
    <location>
        <begin position="121"/>
        <end position="144"/>
    </location>
</feature>
<keyword evidence="8" id="KW-1185">Reference proteome</keyword>
<dbReference type="EMBL" id="JBHFQA010000010">
    <property type="protein sequence ID" value="KAL2092276.1"/>
    <property type="molecule type" value="Genomic_DNA"/>
</dbReference>
<dbReference type="InterPro" id="IPR005828">
    <property type="entry name" value="MFS_sugar_transport-like"/>
</dbReference>
<evidence type="ECO:0000256" key="1">
    <source>
        <dbReference type="ARBA" id="ARBA00004141"/>
    </source>
</evidence>
<name>A0ABD1JZH2_9TELE</name>
<sequence>MLPWIPESPRYLLIEKNDESACDKALKQLHGEDKYHGEKADMDLKRLDALGVKPWEIFSDESLRWQLVTIILLNTLQQLSGINAGMLIESLGRRLLLIGGYSLMALWCICFTLTLTFQHGLKQYCFLVFLVISVMVAIYTFLIVPETKNKTFLEIHAEFQNRSKRSKADGPDGTGTTLFLSRSS</sequence>
<feature type="compositionally biased region" description="Polar residues" evidence="5">
    <location>
        <begin position="174"/>
        <end position="184"/>
    </location>
</feature>
<keyword evidence="4 6" id="KW-0472">Membrane</keyword>